<organism evidence="1 2">
    <name type="scientific">Cymbomonas tetramitiformis</name>
    <dbReference type="NCBI Taxonomy" id="36881"/>
    <lineage>
        <taxon>Eukaryota</taxon>
        <taxon>Viridiplantae</taxon>
        <taxon>Chlorophyta</taxon>
        <taxon>Pyramimonadophyceae</taxon>
        <taxon>Pyramimonadales</taxon>
        <taxon>Pyramimonadaceae</taxon>
        <taxon>Cymbomonas</taxon>
    </lineage>
</organism>
<dbReference type="EMBL" id="LGRX02023612">
    <property type="protein sequence ID" value="KAK3254416.1"/>
    <property type="molecule type" value="Genomic_DNA"/>
</dbReference>
<name>A0AAE0CG24_9CHLO</name>
<keyword evidence="2" id="KW-1185">Reference proteome</keyword>
<protein>
    <submittedName>
        <fullName evidence="1">Uncharacterized protein</fullName>
    </submittedName>
</protein>
<evidence type="ECO:0000313" key="2">
    <source>
        <dbReference type="Proteomes" id="UP001190700"/>
    </source>
</evidence>
<gene>
    <name evidence="1" type="ORF">CYMTET_36367</name>
</gene>
<proteinExistence type="predicted"/>
<accession>A0AAE0CG24</accession>
<sequence length="121" mass="12761">MFASCAKGTPQDSLTGTSLLRSQGAPIQLVAPVRGLTLAHLAMIGKVDDGEGVPTTSGKPEMGGLMNASTFLHFQLKSTGFLSSQKRILCEPFSRDIRGAARSHKSALRGPCFGNSTVKQQ</sequence>
<reference evidence="1 2" key="1">
    <citation type="journal article" date="2015" name="Genome Biol. Evol.">
        <title>Comparative Genomics of a Bacterivorous Green Alga Reveals Evolutionary Causalities and Consequences of Phago-Mixotrophic Mode of Nutrition.</title>
        <authorList>
            <person name="Burns J.A."/>
            <person name="Paasch A."/>
            <person name="Narechania A."/>
            <person name="Kim E."/>
        </authorList>
    </citation>
    <scope>NUCLEOTIDE SEQUENCE [LARGE SCALE GENOMIC DNA]</scope>
    <source>
        <strain evidence="1 2">PLY_AMNH</strain>
    </source>
</reference>
<dbReference type="Proteomes" id="UP001190700">
    <property type="component" value="Unassembled WGS sequence"/>
</dbReference>
<comment type="caution">
    <text evidence="1">The sequence shown here is derived from an EMBL/GenBank/DDBJ whole genome shotgun (WGS) entry which is preliminary data.</text>
</comment>
<evidence type="ECO:0000313" key="1">
    <source>
        <dbReference type="EMBL" id="KAK3254416.1"/>
    </source>
</evidence>
<dbReference type="AlphaFoldDB" id="A0AAE0CG24"/>